<dbReference type="InterPro" id="IPR013121">
    <property type="entry name" value="Fe_red_NAD-bd_6"/>
</dbReference>
<evidence type="ECO:0000313" key="12">
    <source>
        <dbReference type="EMBL" id="QSS65243.1"/>
    </source>
</evidence>
<dbReference type="EMBL" id="CP069115">
    <property type="protein sequence ID" value="QSS65243.1"/>
    <property type="molecule type" value="Genomic_DNA"/>
</dbReference>
<dbReference type="GO" id="GO:0015677">
    <property type="term" value="P:copper ion import"/>
    <property type="evidence" value="ECO:0007669"/>
    <property type="project" value="TreeGrafter"/>
</dbReference>
<evidence type="ECO:0000256" key="4">
    <source>
        <dbReference type="ARBA" id="ARBA00022692"/>
    </source>
</evidence>
<evidence type="ECO:0000256" key="5">
    <source>
        <dbReference type="ARBA" id="ARBA00022982"/>
    </source>
</evidence>
<feature type="transmembrane region" description="Helical" evidence="10">
    <location>
        <begin position="199"/>
        <end position="217"/>
    </location>
</feature>
<dbReference type="Pfam" id="PF01794">
    <property type="entry name" value="Ferric_reduct"/>
    <property type="match status" value="1"/>
</dbReference>
<dbReference type="PROSITE" id="PS51384">
    <property type="entry name" value="FAD_FR"/>
    <property type="match status" value="1"/>
</dbReference>
<dbReference type="PANTHER" id="PTHR32361:SF12">
    <property type="entry name" value="PUTATIVE (AFU_ORTHOLOGUE AFUA_1G14340)-RELATED"/>
    <property type="match status" value="1"/>
</dbReference>
<dbReference type="SFLD" id="SFLDG01168">
    <property type="entry name" value="Ferric_reductase_subgroup_(FRE"/>
    <property type="match status" value="1"/>
</dbReference>
<dbReference type="CDD" id="cd06186">
    <property type="entry name" value="NOX_Duox_like_FAD_NADP"/>
    <property type="match status" value="1"/>
</dbReference>
<evidence type="ECO:0000313" key="13">
    <source>
        <dbReference type="Proteomes" id="UP000663671"/>
    </source>
</evidence>
<evidence type="ECO:0000256" key="10">
    <source>
        <dbReference type="SAM" id="Phobius"/>
    </source>
</evidence>
<dbReference type="AlphaFoldDB" id="A0A8A1MKQ4"/>
<evidence type="ECO:0000256" key="3">
    <source>
        <dbReference type="ARBA" id="ARBA00022448"/>
    </source>
</evidence>
<dbReference type="GO" id="GO:0006879">
    <property type="term" value="P:intracellular iron ion homeostasis"/>
    <property type="evidence" value="ECO:0007669"/>
    <property type="project" value="TreeGrafter"/>
</dbReference>
<evidence type="ECO:0000256" key="9">
    <source>
        <dbReference type="ARBA" id="ARBA00023136"/>
    </source>
</evidence>
<dbReference type="GO" id="GO:0006826">
    <property type="term" value="P:iron ion transport"/>
    <property type="evidence" value="ECO:0007669"/>
    <property type="project" value="TreeGrafter"/>
</dbReference>
<keyword evidence="3" id="KW-0813">Transport</keyword>
<evidence type="ECO:0000256" key="2">
    <source>
        <dbReference type="ARBA" id="ARBA00006278"/>
    </source>
</evidence>
<feature type="transmembrane region" description="Helical" evidence="10">
    <location>
        <begin position="35"/>
        <end position="56"/>
    </location>
</feature>
<keyword evidence="9 10" id="KW-0472">Membrane</keyword>
<name>A0A8A1MKQ4_AJECA</name>
<dbReference type="VEuPathDB" id="FungiDB:I7I51_06085"/>
<reference evidence="12" key="1">
    <citation type="submission" date="2021-01" db="EMBL/GenBank/DDBJ databases">
        <title>Chromosome-level genome assembly of a human fungal pathogen reveals clustering of transcriptionally co-regulated genes.</title>
        <authorList>
            <person name="Voorhies M."/>
            <person name="Cohen S."/>
            <person name="Shea T.P."/>
            <person name="Petrus S."/>
            <person name="Munoz J.F."/>
            <person name="Poplawski S."/>
            <person name="Goldman W.E."/>
            <person name="Michael T."/>
            <person name="Cuomo C.A."/>
            <person name="Sil A."/>
            <person name="Beyhan S."/>
        </authorList>
    </citation>
    <scope>NUCLEOTIDE SEQUENCE</scope>
    <source>
        <strain evidence="12">WU24</strain>
    </source>
</reference>
<gene>
    <name evidence="12" type="ORF">I7I51_06085</name>
</gene>
<keyword evidence="6 10" id="KW-1133">Transmembrane helix</keyword>
<dbReference type="InterPro" id="IPR051410">
    <property type="entry name" value="Ferric/Cupric_Reductase"/>
</dbReference>
<dbReference type="OrthoDB" id="4494341at2759"/>
<dbReference type="GO" id="GO:0000293">
    <property type="term" value="F:ferric-chelate reductase activity"/>
    <property type="evidence" value="ECO:0007669"/>
    <property type="project" value="UniProtKB-ARBA"/>
</dbReference>
<keyword evidence="7" id="KW-0560">Oxidoreductase</keyword>
<dbReference type="Pfam" id="PF08030">
    <property type="entry name" value="NAD_binding_6"/>
    <property type="match status" value="1"/>
</dbReference>
<dbReference type="Proteomes" id="UP000663671">
    <property type="component" value="Chromosome 3"/>
</dbReference>
<comment type="similarity">
    <text evidence="2">Belongs to the ferric reductase (FRE) family.</text>
</comment>
<feature type="transmembrane region" description="Helical" evidence="10">
    <location>
        <begin position="266"/>
        <end position="286"/>
    </location>
</feature>
<dbReference type="InterPro" id="IPR013112">
    <property type="entry name" value="FAD-bd_8"/>
</dbReference>
<keyword evidence="4 10" id="KW-0812">Transmembrane</keyword>
<dbReference type="InterPro" id="IPR017927">
    <property type="entry name" value="FAD-bd_FR_type"/>
</dbReference>
<dbReference type="InterPro" id="IPR039261">
    <property type="entry name" value="FNR_nucleotide-bd"/>
</dbReference>
<evidence type="ECO:0000256" key="8">
    <source>
        <dbReference type="ARBA" id="ARBA00023065"/>
    </source>
</evidence>
<feature type="domain" description="FAD-binding FR-type" evidence="11">
    <location>
        <begin position="305"/>
        <end position="462"/>
    </location>
</feature>
<keyword evidence="5" id="KW-0249">Electron transport</keyword>
<dbReference type="Pfam" id="PF08022">
    <property type="entry name" value="FAD_binding_8"/>
    <property type="match status" value="1"/>
</dbReference>
<feature type="transmembrane region" description="Helical" evidence="10">
    <location>
        <begin position="237"/>
        <end position="254"/>
    </location>
</feature>
<organism evidence="12 13">
    <name type="scientific">Ajellomyces capsulatus</name>
    <name type="common">Darling's disease fungus</name>
    <name type="synonym">Histoplasma capsulatum</name>
    <dbReference type="NCBI Taxonomy" id="5037"/>
    <lineage>
        <taxon>Eukaryota</taxon>
        <taxon>Fungi</taxon>
        <taxon>Dikarya</taxon>
        <taxon>Ascomycota</taxon>
        <taxon>Pezizomycotina</taxon>
        <taxon>Eurotiomycetes</taxon>
        <taxon>Eurotiomycetidae</taxon>
        <taxon>Onygenales</taxon>
        <taxon>Ajellomycetaceae</taxon>
        <taxon>Histoplasma</taxon>
    </lineage>
</organism>
<dbReference type="PANTHER" id="PTHR32361">
    <property type="entry name" value="FERRIC/CUPRIC REDUCTASE TRANSMEMBRANE COMPONENT"/>
    <property type="match status" value="1"/>
</dbReference>
<dbReference type="Gene3D" id="3.40.50.80">
    <property type="entry name" value="Nucleotide-binding domain of ferredoxin-NADP reductase (FNR) module"/>
    <property type="match status" value="1"/>
</dbReference>
<dbReference type="SUPFAM" id="SSF52343">
    <property type="entry name" value="Ferredoxin reductase-like, C-terminal NADP-linked domain"/>
    <property type="match status" value="1"/>
</dbReference>
<evidence type="ECO:0000256" key="7">
    <source>
        <dbReference type="ARBA" id="ARBA00023002"/>
    </source>
</evidence>
<comment type="subcellular location">
    <subcellularLocation>
        <location evidence="1">Membrane</location>
        <topology evidence="1">Multi-pass membrane protein</topology>
    </subcellularLocation>
</comment>
<evidence type="ECO:0000259" key="11">
    <source>
        <dbReference type="PROSITE" id="PS51384"/>
    </source>
</evidence>
<sequence>MAITEGYDYPHSGNTSYVVQYTRGLLGVNIKLDNLLTQILCGTLGAACVVVLAARFGQMWNAYMRRITSAHASPRQQRYWATAESALWADIKKHLVYAPLGRKRHNREFKLSDAVNVGTLPSRLHTILLTSYILSQVAYITILDYNVNERAALIAELRGRCGVLAVLNMIPLVILAGRNNPLIRILHISFDTYNLLHRWIGRIVILHSIIHTLAWTTNAVTASGWSKTMNDLTSVRFFTGGMLGTIAMVLLLLHSPSPIRHAFYETFLHIHILLVFLAIGGIYMHLSIDQLPQLPWLKYIMAFWITERSLRFLRLIYLNIAHRHGITRVMVEALPGEASRVTFFLPRNTHIHPGSHVYAYLPRISLWMSHPFSVAWTENGKYPRPLASSSSPSPQKLPSFQKHESDIDNATNYSSKPTNVTLVMAARTGMTRKLYEKALASPDNTFFTTGFIEGPYRSYSSTFFGSYGTVVLFSGGAGITHHMMQVRELLERADAGTIATRRIHLIWSVRTTEQLTWVSGFMDYILQLPKRREMLVTKLFISKPRSHKDIRSPSGTLLMFEGRCRPDVIIDEAMEKHVGATAVSVCGPGAFADEVRAAVRKRVGSGPVIDFVEEAFTW</sequence>
<accession>A0A8A1MKQ4</accession>
<dbReference type="SFLD" id="SFLDS00052">
    <property type="entry name" value="Ferric_Reductase_Domain"/>
    <property type="match status" value="1"/>
</dbReference>
<keyword evidence="8" id="KW-0406">Ion transport</keyword>
<dbReference type="InterPro" id="IPR013130">
    <property type="entry name" value="Fe3_Rdtase_TM_dom"/>
</dbReference>
<evidence type="ECO:0000256" key="6">
    <source>
        <dbReference type="ARBA" id="ARBA00022989"/>
    </source>
</evidence>
<dbReference type="GO" id="GO:0005886">
    <property type="term" value="C:plasma membrane"/>
    <property type="evidence" value="ECO:0007669"/>
    <property type="project" value="TreeGrafter"/>
</dbReference>
<protein>
    <submittedName>
        <fullName evidence="12">Metalloreductase</fullName>
    </submittedName>
</protein>
<evidence type="ECO:0000256" key="1">
    <source>
        <dbReference type="ARBA" id="ARBA00004141"/>
    </source>
</evidence>
<proteinExistence type="inferred from homology"/>